<protein>
    <submittedName>
        <fullName evidence="1">p450 family sporulation-specific N-formyltyrosine oxidase Dit2</fullName>
    </submittedName>
</protein>
<name>A0A167P8W7_CORFA</name>
<comment type="caution">
    <text evidence="1">The sequence shown here is derived from an EMBL/GenBank/DDBJ whole genome shotgun (WGS) entry which is preliminary data.</text>
</comment>
<dbReference type="GeneID" id="30023767"/>
<keyword evidence="2" id="KW-1185">Reference proteome</keyword>
<sequence>MEVMQDFILPALKGLPSTVWTGLGILDTLVSALLYGPAMPHDFPHNISRTILVTKPEYLLQMGAKLFGINIIGSDGEQCATFRKLLKDGFCLPAPPDSFRQKARDQSDRLLQAYQEQPGGVLIGPDVWRWALSARGRVLGVQNRKLMSRLKGLFPFLDNLPFKLDVTRRTDTLLHELQLRLLQLAEDRLHRAREQYLMSDYHWQLLRDEVTRDIPWNYSFRDLNRLPLLNAVVYKALRLYQLLGHISNRIATEL</sequence>
<accession>A0A167P8W7</accession>
<dbReference type="InterPro" id="IPR036396">
    <property type="entry name" value="Cyt_P450_sf"/>
</dbReference>
<dbReference type="RefSeq" id="XP_018701674.1">
    <property type="nucleotide sequence ID" value="XM_018851078.1"/>
</dbReference>
<dbReference type="GO" id="GO:0016705">
    <property type="term" value="F:oxidoreductase activity, acting on paired donors, with incorporation or reduction of molecular oxygen"/>
    <property type="evidence" value="ECO:0007669"/>
    <property type="project" value="InterPro"/>
</dbReference>
<evidence type="ECO:0000313" key="2">
    <source>
        <dbReference type="Proteomes" id="UP000076744"/>
    </source>
</evidence>
<dbReference type="GO" id="GO:0004497">
    <property type="term" value="F:monooxygenase activity"/>
    <property type="evidence" value="ECO:0007669"/>
    <property type="project" value="InterPro"/>
</dbReference>
<reference evidence="1 2" key="1">
    <citation type="journal article" date="2016" name="Genome Biol. Evol.">
        <title>Divergent and convergent evolution of fungal pathogenicity.</title>
        <authorList>
            <person name="Shang Y."/>
            <person name="Xiao G."/>
            <person name="Zheng P."/>
            <person name="Cen K."/>
            <person name="Zhan S."/>
            <person name="Wang C."/>
        </authorList>
    </citation>
    <scope>NUCLEOTIDE SEQUENCE [LARGE SCALE GENOMIC DNA]</scope>
    <source>
        <strain evidence="1 2">ARSEF 2679</strain>
    </source>
</reference>
<proteinExistence type="predicted"/>
<organism evidence="1 2">
    <name type="scientific">Cordyceps fumosorosea (strain ARSEF 2679)</name>
    <name type="common">Isaria fumosorosea</name>
    <dbReference type="NCBI Taxonomy" id="1081104"/>
    <lineage>
        <taxon>Eukaryota</taxon>
        <taxon>Fungi</taxon>
        <taxon>Dikarya</taxon>
        <taxon>Ascomycota</taxon>
        <taxon>Pezizomycotina</taxon>
        <taxon>Sordariomycetes</taxon>
        <taxon>Hypocreomycetidae</taxon>
        <taxon>Hypocreales</taxon>
        <taxon>Cordycipitaceae</taxon>
        <taxon>Cordyceps</taxon>
    </lineage>
</organism>
<dbReference type="GO" id="GO:0020037">
    <property type="term" value="F:heme binding"/>
    <property type="evidence" value="ECO:0007669"/>
    <property type="project" value="InterPro"/>
</dbReference>
<evidence type="ECO:0000313" key="1">
    <source>
        <dbReference type="EMBL" id="OAA56407.1"/>
    </source>
</evidence>
<dbReference type="OrthoDB" id="1470350at2759"/>
<dbReference type="GO" id="GO:0005506">
    <property type="term" value="F:iron ion binding"/>
    <property type="evidence" value="ECO:0007669"/>
    <property type="project" value="InterPro"/>
</dbReference>
<dbReference type="SUPFAM" id="SSF48264">
    <property type="entry name" value="Cytochrome P450"/>
    <property type="match status" value="1"/>
</dbReference>
<dbReference type="STRING" id="1081104.A0A167P8W7"/>
<gene>
    <name evidence="1" type="ORF">ISF_07475</name>
</gene>
<dbReference type="Proteomes" id="UP000076744">
    <property type="component" value="Unassembled WGS sequence"/>
</dbReference>
<dbReference type="EMBL" id="AZHB01000022">
    <property type="protein sequence ID" value="OAA56407.1"/>
    <property type="molecule type" value="Genomic_DNA"/>
</dbReference>
<dbReference type="AlphaFoldDB" id="A0A167P8W7"/>